<organism evidence="1 2">
    <name type="scientific">Caloranaerobacter azorensis</name>
    <dbReference type="NCBI Taxonomy" id="116090"/>
    <lineage>
        <taxon>Bacteria</taxon>
        <taxon>Bacillati</taxon>
        <taxon>Bacillota</taxon>
        <taxon>Tissierellia</taxon>
        <taxon>Tissierellales</taxon>
        <taxon>Thermohalobacteraceae</taxon>
        <taxon>Caloranaerobacter</taxon>
    </lineage>
</organism>
<evidence type="ECO:0000313" key="2">
    <source>
        <dbReference type="Proteomes" id="UP000464452"/>
    </source>
</evidence>
<dbReference type="Proteomes" id="UP000464452">
    <property type="component" value="Chromosome"/>
</dbReference>
<reference evidence="1 2" key="1">
    <citation type="submission" date="2020-02" db="EMBL/GenBank/DDBJ databases">
        <title>Thermophilic hydrogen producing bacteria, Caloranaerobacter azorensis.</title>
        <authorList>
            <person name="Baek K."/>
        </authorList>
    </citation>
    <scope>NUCLEOTIDE SEQUENCE [LARGE SCALE GENOMIC DNA]</scope>
    <source>
        <strain evidence="1 2">T3-1</strain>
    </source>
</reference>
<dbReference type="KEGG" id="cazo:G3A45_10720"/>
<protein>
    <recommendedName>
        <fullName evidence="3">WD40 repeat domain-containing protein</fullName>
    </recommendedName>
</protein>
<dbReference type="PROSITE" id="PS51257">
    <property type="entry name" value="PROKAR_LIPOPROTEIN"/>
    <property type="match status" value="1"/>
</dbReference>
<dbReference type="SUPFAM" id="SSF82171">
    <property type="entry name" value="DPP6 N-terminal domain-like"/>
    <property type="match status" value="1"/>
</dbReference>
<evidence type="ECO:0008006" key="3">
    <source>
        <dbReference type="Google" id="ProtNLM"/>
    </source>
</evidence>
<dbReference type="AlphaFoldDB" id="A0A6P1YEM5"/>
<name>A0A6P1YEM5_9FIRM</name>
<evidence type="ECO:0000313" key="1">
    <source>
        <dbReference type="EMBL" id="QIB27720.1"/>
    </source>
</evidence>
<dbReference type="EMBL" id="CP048617">
    <property type="protein sequence ID" value="QIB27720.1"/>
    <property type="molecule type" value="Genomic_DNA"/>
</dbReference>
<sequence>MKQVFKLGLLVFLIFLILLIGCSISKKKIDVDDLLNEEYFSNPYSICNYQENKDTLELNGIHISLKDNTIQIEKNKGMKNKIKINSSEEIGIEYVGLSFDKKYLVLEVGELYFYLNEIYIINLDNLRYKKVSVNQIDGTYTFIPCWSPNENILAFSFGDVSDLKPALFYLKDNKVKILTEKRLLNVLDIKWHKNGQYVDYAVEEESDLFAIYRYDLKKDKFYKLINLTRDELLLWCEIK</sequence>
<dbReference type="RefSeq" id="WP_163235512.1">
    <property type="nucleotide sequence ID" value="NZ_CP048617.1"/>
</dbReference>
<gene>
    <name evidence="1" type="ORF">G3A45_10720</name>
</gene>
<accession>A0A6P1YEM5</accession>
<proteinExistence type="predicted"/>